<evidence type="ECO:0000313" key="9">
    <source>
        <dbReference type="Proteomes" id="UP000292919"/>
    </source>
</evidence>
<evidence type="ECO:0000256" key="3">
    <source>
        <dbReference type="ARBA" id="ARBA00022989"/>
    </source>
</evidence>
<keyword evidence="2 6" id="KW-0812">Transmembrane</keyword>
<reference evidence="8 9" key="1">
    <citation type="submission" date="2018-12" db="EMBL/GenBank/DDBJ databases">
        <title>First genome draft of Desulfovibrio legallis sp. nov.</title>
        <authorList>
            <person name="Ben Dhia O."/>
            <person name="Najjari A."/>
            <person name="Ferjani R."/>
            <person name="Fhoula I."/>
            <person name="Fardeau M.-L."/>
            <person name="Boudabbous A."/>
            <person name="Ouzari H.I."/>
        </authorList>
    </citation>
    <scope>NUCLEOTIDE SEQUENCE [LARGE SCALE GENOMIC DNA]</scope>
    <source>
        <strain evidence="8 9">H1T</strain>
    </source>
</reference>
<dbReference type="AlphaFoldDB" id="A0A6H3FDW1"/>
<dbReference type="Proteomes" id="UP000292919">
    <property type="component" value="Unassembled WGS sequence"/>
</dbReference>
<gene>
    <name evidence="8" type="ORF">EB812_00875</name>
</gene>
<evidence type="ECO:0000256" key="6">
    <source>
        <dbReference type="SAM" id="Phobius"/>
    </source>
</evidence>
<evidence type="ECO:0000256" key="4">
    <source>
        <dbReference type="ARBA" id="ARBA00023136"/>
    </source>
</evidence>
<evidence type="ECO:0000256" key="5">
    <source>
        <dbReference type="SAM" id="Coils"/>
    </source>
</evidence>
<dbReference type="RefSeq" id="WP_118228926.1">
    <property type="nucleotide sequence ID" value="NZ_DBFBQU010000117.1"/>
</dbReference>
<dbReference type="InterPro" id="IPR010445">
    <property type="entry name" value="LapA_dom"/>
</dbReference>
<feature type="domain" description="Lipopolysaccharide assembly protein A" evidence="7">
    <location>
        <begin position="34"/>
        <end position="101"/>
    </location>
</feature>
<keyword evidence="5" id="KW-0175">Coiled coil</keyword>
<keyword evidence="3 6" id="KW-1133">Transmembrane helix</keyword>
<accession>A0A6H3FDW1</accession>
<dbReference type="EMBL" id="SIXC01000001">
    <property type="protein sequence ID" value="TBH81867.1"/>
    <property type="molecule type" value="Genomic_DNA"/>
</dbReference>
<keyword evidence="9" id="KW-1185">Reference proteome</keyword>
<dbReference type="Pfam" id="PF06305">
    <property type="entry name" value="LapA_dom"/>
    <property type="match status" value="1"/>
</dbReference>
<feature type="coiled-coil region" evidence="5">
    <location>
        <begin position="80"/>
        <end position="107"/>
    </location>
</feature>
<evidence type="ECO:0000259" key="7">
    <source>
        <dbReference type="Pfam" id="PF06305"/>
    </source>
</evidence>
<sequence>MRYVKVLLLAVVFFLSLVFFFQNQASLSQQLVLTLNLFFIPPMSSIPLPFYFLVVAAFALGALFTLCFLVWDKVNLSARLLKHKWQISSLEREVEKLRKKLGSETARATFLRKADKAAALEAKTGGKADAAACAPQGADLTAEGAALAPDPDRP</sequence>
<keyword evidence="4 6" id="KW-0472">Membrane</keyword>
<protein>
    <submittedName>
        <fullName evidence="8">LapA family protein</fullName>
    </submittedName>
</protein>
<evidence type="ECO:0000256" key="1">
    <source>
        <dbReference type="ARBA" id="ARBA00022475"/>
    </source>
</evidence>
<comment type="caution">
    <text evidence="8">The sequence shown here is derived from an EMBL/GenBank/DDBJ whole genome shotgun (WGS) entry which is preliminary data.</text>
</comment>
<name>A0A6H3FDW1_9BACT</name>
<evidence type="ECO:0000256" key="2">
    <source>
        <dbReference type="ARBA" id="ARBA00022692"/>
    </source>
</evidence>
<proteinExistence type="predicted"/>
<dbReference type="GO" id="GO:0005886">
    <property type="term" value="C:plasma membrane"/>
    <property type="evidence" value="ECO:0007669"/>
    <property type="project" value="InterPro"/>
</dbReference>
<feature type="transmembrane region" description="Helical" evidence="6">
    <location>
        <begin position="52"/>
        <end position="71"/>
    </location>
</feature>
<organism evidence="8 9">
    <name type="scientific">Desulfovibrio legallii</name>
    <dbReference type="NCBI Taxonomy" id="571438"/>
    <lineage>
        <taxon>Bacteria</taxon>
        <taxon>Pseudomonadati</taxon>
        <taxon>Thermodesulfobacteriota</taxon>
        <taxon>Desulfovibrionia</taxon>
        <taxon>Desulfovibrionales</taxon>
        <taxon>Desulfovibrionaceae</taxon>
        <taxon>Desulfovibrio</taxon>
    </lineage>
</organism>
<evidence type="ECO:0000313" key="8">
    <source>
        <dbReference type="EMBL" id="TBH81867.1"/>
    </source>
</evidence>
<keyword evidence="1" id="KW-1003">Cell membrane</keyword>